<dbReference type="EMBL" id="JAGEMK010000012">
    <property type="protein sequence ID" value="MBO1753362.1"/>
    <property type="molecule type" value="Genomic_DNA"/>
</dbReference>
<evidence type="ECO:0000313" key="2">
    <source>
        <dbReference type="EMBL" id="MBO1753362.1"/>
    </source>
</evidence>
<protein>
    <submittedName>
        <fullName evidence="2">DUF2516 family protein</fullName>
    </submittedName>
</protein>
<keyword evidence="1" id="KW-0472">Membrane</keyword>
<evidence type="ECO:0000256" key="1">
    <source>
        <dbReference type="SAM" id="Phobius"/>
    </source>
</evidence>
<accession>A0A939LY25</accession>
<feature type="transmembrane region" description="Helical" evidence="1">
    <location>
        <begin position="6"/>
        <end position="27"/>
    </location>
</feature>
<keyword evidence="3" id="KW-1185">Reference proteome</keyword>
<dbReference type="Pfam" id="PF10724">
    <property type="entry name" value="DUF2516"/>
    <property type="match status" value="1"/>
</dbReference>
<proteinExistence type="predicted"/>
<organism evidence="2 3">
    <name type="scientific">Actinotalea soli</name>
    <dbReference type="NCBI Taxonomy" id="2819234"/>
    <lineage>
        <taxon>Bacteria</taxon>
        <taxon>Bacillati</taxon>
        <taxon>Actinomycetota</taxon>
        <taxon>Actinomycetes</taxon>
        <taxon>Micrococcales</taxon>
        <taxon>Cellulomonadaceae</taxon>
        <taxon>Actinotalea</taxon>
    </lineage>
</organism>
<evidence type="ECO:0000313" key="3">
    <source>
        <dbReference type="Proteomes" id="UP000664209"/>
    </source>
</evidence>
<keyword evidence="1" id="KW-0812">Transmembrane</keyword>
<feature type="transmembrane region" description="Helical" evidence="1">
    <location>
        <begin position="47"/>
        <end position="64"/>
    </location>
</feature>
<dbReference type="Proteomes" id="UP000664209">
    <property type="component" value="Unassembled WGS sequence"/>
</dbReference>
<comment type="caution">
    <text evidence="2">The sequence shown here is derived from an EMBL/GenBank/DDBJ whole genome shotgun (WGS) entry which is preliminary data.</text>
</comment>
<sequence length="112" mass="11592">MSNLYSAQLFVFLALYLLVFVLCVVAIADLARRPAAAFVSGGKRTKTFWGVLLGVALAVAFVAIPPPLGIGALRFLALGSAVASIVYLVDVKPAIAPYSGRGGRPGGSRGGW</sequence>
<feature type="transmembrane region" description="Helical" evidence="1">
    <location>
        <begin position="70"/>
        <end position="89"/>
    </location>
</feature>
<keyword evidence="1" id="KW-1133">Transmembrane helix</keyword>
<dbReference type="InterPro" id="IPR019662">
    <property type="entry name" value="DUF2516"/>
</dbReference>
<name>A0A939LY25_9CELL</name>
<reference evidence="2" key="1">
    <citation type="submission" date="2021-03" db="EMBL/GenBank/DDBJ databases">
        <title>Actinotalea soli sp. nov., isolated from soil.</title>
        <authorList>
            <person name="Ping W."/>
            <person name="Zhang J."/>
        </authorList>
    </citation>
    <scope>NUCLEOTIDE SEQUENCE</scope>
    <source>
        <strain evidence="2">BY-33</strain>
    </source>
</reference>
<dbReference type="AlphaFoldDB" id="A0A939LY25"/>
<gene>
    <name evidence="2" type="ORF">J4G33_16250</name>
</gene>
<dbReference type="RefSeq" id="WP_208057052.1">
    <property type="nucleotide sequence ID" value="NZ_JAGEMK010000012.1"/>
</dbReference>